<comment type="caution">
    <text evidence="1">The sequence shown here is derived from an EMBL/GenBank/DDBJ whole genome shotgun (WGS) entry which is preliminary data.</text>
</comment>
<keyword evidence="2" id="KW-1185">Reference proteome</keyword>
<accession>A0ACC2S5U4</accession>
<proteinExistence type="predicted"/>
<reference evidence="1" key="1">
    <citation type="submission" date="2022-04" db="EMBL/GenBank/DDBJ databases">
        <title>Genome of the entomopathogenic fungus Entomophthora muscae.</title>
        <authorList>
            <person name="Elya C."/>
            <person name="Lovett B.R."/>
            <person name="Lee E."/>
            <person name="Macias A.M."/>
            <person name="Hajek A.E."/>
            <person name="De Bivort B.L."/>
            <person name="Kasson M.T."/>
            <person name="De Fine Licht H.H."/>
            <person name="Stajich J.E."/>
        </authorList>
    </citation>
    <scope>NUCLEOTIDE SEQUENCE</scope>
    <source>
        <strain evidence="1">Berkeley</strain>
    </source>
</reference>
<evidence type="ECO:0000313" key="1">
    <source>
        <dbReference type="EMBL" id="KAJ9057751.1"/>
    </source>
</evidence>
<evidence type="ECO:0000313" key="2">
    <source>
        <dbReference type="Proteomes" id="UP001165960"/>
    </source>
</evidence>
<organism evidence="1 2">
    <name type="scientific">Entomophthora muscae</name>
    <dbReference type="NCBI Taxonomy" id="34485"/>
    <lineage>
        <taxon>Eukaryota</taxon>
        <taxon>Fungi</taxon>
        <taxon>Fungi incertae sedis</taxon>
        <taxon>Zoopagomycota</taxon>
        <taxon>Entomophthoromycotina</taxon>
        <taxon>Entomophthoromycetes</taxon>
        <taxon>Entomophthorales</taxon>
        <taxon>Entomophthoraceae</taxon>
        <taxon>Entomophthora</taxon>
    </lineage>
</organism>
<name>A0ACC2S5U4_9FUNG</name>
<dbReference type="EMBL" id="QTSX02005769">
    <property type="protein sequence ID" value="KAJ9057751.1"/>
    <property type="molecule type" value="Genomic_DNA"/>
</dbReference>
<sequence length="251" mass="26834">MGPIRPSVASCGVGSGPPSPGPGQHILLCPINPLAGPFVSPPFAGLGPACLSFVLGFSLFFVGLFGLCLSGGVFFFPFAPLFLPFLLQRGFVFFFFFCFVFFLFFFSFFFSLSSVLSPAPPPQTLPSYFGSFLGPLLSPFPFSSPLLVSWVPLLPFFCFSLPPFSPLVPFRRSLSSSRLRAAPSASWLPGVFFFWGLGGSGWFGGPCHLLPLRGGVPGPPSWLGALCPLRSVALPSLPLSPWLSHWVGAVA</sequence>
<gene>
    <name evidence="1" type="ORF">DSO57_1019680</name>
</gene>
<dbReference type="Proteomes" id="UP001165960">
    <property type="component" value="Unassembled WGS sequence"/>
</dbReference>
<protein>
    <submittedName>
        <fullName evidence="1">Uncharacterized protein</fullName>
    </submittedName>
</protein>